<dbReference type="CDD" id="cd04182">
    <property type="entry name" value="GT_2_like_f"/>
    <property type="match status" value="1"/>
</dbReference>
<keyword evidence="1" id="KW-0460">Magnesium</keyword>
<reference evidence="3 4" key="1">
    <citation type="submission" date="2014-01" db="EMBL/GenBank/DDBJ databases">
        <title>Isolation of Serratia multitudinisentens RB-25 from Ex-Landfill site.</title>
        <authorList>
            <person name="Robson E.H.J."/>
        </authorList>
    </citation>
    <scope>NUCLEOTIDE SEQUENCE [LARGE SCALE GENOMIC DNA]</scope>
    <source>
        <strain evidence="3 4">RB-25</strain>
    </source>
</reference>
<dbReference type="OrthoDB" id="5298023at2"/>
<dbReference type="Pfam" id="PF12804">
    <property type="entry name" value="NTP_transf_3"/>
    <property type="match status" value="1"/>
</dbReference>
<keyword evidence="4" id="KW-1185">Reference proteome</keyword>
<dbReference type="InterPro" id="IPR025877">
    <property type="entry name" value="MobA-like_NTP_Trfase"/>
</dbReference>
<dbReference type="eggNOG" id="COG2068">
    <property type="taxonomic scope" value="Bacteria"/>
</dbReference>
<evidence type="ECO:0000313" key="3">
    <source>
        <dbReference type="EMBL" id="AHG19297.1"/>
    </source>
</evidence>
<dbReference type="PANTHER" id="PTHR43777:SF1">
    <property type="entry name" value="MOLYBDENUM COFACTOR CYTIDYLYLTRANSFERASE"/>
    <property type="match status" value="1"/>
</dbReference>
<reference evidence="3 4" key="2">
    <citation type="submission" date="2015-03" db="EMBL/GenBank/DDBJ databases">
        <authorList>
            <person name="Chan K.-G."/>
        </authorList>
    </citation>
    <scope>NUCLEOTIDE SEQUENCE [LARGE SCALE GENOMIC DNA]</scope>
    <source>
        <strain evidence="3 4">RB-25</strain>
    </source>
</reference>
<dbReference type="AlphaFoldDB" id="W0LAJ1"/>
<dbReference type="InterPro" id="IPR017696">
    <property type="entry name" value="Mo_hydrolase_YgfJ"/>
</dbReference>
<dbReference type="STRING" id="1441930.Z042_06445"/>
<evidence type="ECO:0000313" key="4">
    <source>
        <dbReference type="Proteomes" id="UP000019030"/>
    </source>
</evidence>
<dbReference type="Proteomes" id="UP000019030">
    <property type="component" value="Chromosome"/>
</dbReference>
<dbReference type="InterPro" id="IPR029044">
    <property type="entry name" value="Nucleotide-diphossugar_trans"/>
</dbReference>
<evidence type="ECO:0000256" key="1">
    <source>
        <dbReference type="ARBA" id="ARBA00022842"/>
    </source>
</evidence>
<dbReference type="NCBIfam" id="TIGR03310">
    <property type="entry name" value="matur_MocA_YgfJ"/>
    <property type="match status" value="1"/>
</dbReference>
<dbReference type="GO" id="GO:0016779">
    <property type="term" value="F:nucleotidyltransferase activity"/>
    <property type="evidence" value="ECO:0007669"/>
    <property type="project" value="UniProtKB-ARBA"/>
</dbReference>
<evidence type="ECO:0000259" key="2">
    <source>
        <dbReference type="Pfam" id="PF12804"/>
    </source>
</evidence>
<dbReference type="SUPFAM" id="SSF53448">
    <property type="entry name" value="Nucleotide-diphospho-sugar transferases"/>
    <property type="match status" value="1"/>
</dbReference>
<proteinExistence type="predicted"/>
<name>W0LAJ1_9GAMM</name>
<dbReference type="PATRIC" id="fig|1441930.4.peg.1285"/>
<dbReference type="EMBL" id="CP007044">
    <property type="protein sequence ID" value="AHG19297.1"/>
    <property type="molecule type" value="Genomic_DNA"/>
</dbReference>
<sequence>MATDQADALILAAGLSSRMGSWKMMLPYRQGTILDAAINNALGFCSRVVLVTGYRGDELHQRYSGYAQICLVANADYHQGMFSSIRCGVQHIESQHFFLALGDMPCISSSIYAQLWQQRGDYCLIPRFAGGKGHPVLLPQRLIETVQRATPEQNMKQIIQSDEPRYLAVENPAIHWDIDTPEQYRQLPQSVNA</sequence>
<gene>
    <name evidence="3" type="ORF">Z042_06445</name>
</gene>
<protein>
    <recommendedName>
        <fullName evidence="2">MobA-like NTP transferase domain-containing protein</fullName>
    </recommendedName>
</protein>
<feature type="domain" description="MobA-like NTP transferase" evidence="2">
    <location>
        <begin position="8"/>
        <end position="161"/>
    </location>
</feature>
<dbReference type="RefSeq" id="WP_024910065.1">
    <property type="nucleotide sequence ID" value="NZ_CP007044.2"/>
</dbReference>
<dbReference type="Gene3D" id="3.90.550.10">
    <property type="entry name" value="Spore Coat Polysaccharide Biosynthesis Protein SpsA, Chain A"/>
    <property type="match status" value="1"/>
</dbReference>
<organism evidence="3 4">
    <name type="scientific">Chania multitudinisentens RB-25</name>
    <dbReference type="NCBI Taxonomy" id="1441930"/>
    <lineage>
        <taxon>Bacteria</taxon>
        <taxon>Pseudomonadati</taxon>
        <taxon>Pseudomonadota</taxon>
        <taxon>Gammaproteobacteria</taxon>
        <taxon>Enterobacterales</taxon>
        <taxon>Yersiniaceae</taxon>
        <taxon>Chania</taxon>
    </lineage>
</organism>
<dbReference type="HOGENOM" id="CLU_061980_1_2_6"/>
<dbReference type="PANTHER" id="PTHR43777">
    <property type="entry name" value="MOLYBDENUM COFACTOR CYTIDYLYLTRANSFERASE"/>
    <property type="match status" value="1"/>
</dbReference>
<accession>W0LAJ1</accession>
<dbReference type="KEGG" id="sfo:Z042_06445"/>